<sequence length="90" mass="10054">MEFMKEMLGQIIKLLEDGKAVEQEWDFEGNLIMPLKDMKNGVIESASHSSRTDPDDETIAVHMSRTRGSKVRGKLSSWVKSLTGKAKTAT</sequence>
<reference evidence="1 2" key="1">
    <citation type="journal article" date="2024" name="IMA Fungus">
        <title>Apiospora arundinis, a panoply of carbohydrate-active enzymes and secondary metabolites.</title>
        <authorList>
            <person name="Sorensen T."/>
            <person name="Petersen C."/>
            <person name="Muurmann A.T."/>
            <person name="Christiansen J.V."/>
            <person name="Brundto M.L."/>
            <person name="Overgaard C.K."/>
            <person name="Boysen A.T."/>
            <person name="Wollenberg R.D."/>
            <person name="Larsen T.O."/>
            <person name="Sorensen J.L."/>
            <person name="Nielsen K.L."/>
            <person name="Sondergaard T.E."/>
        </authorList>
    </citation>
    <scope>NUCLEOTIDE SEQUENCE [LARGE SCALE GENOMIC DNA]</scope>
    <source>
        <strain evidence="1 2">AAU 773</strain>
    </source>
</reference>
<evidence type="ECO:0000313" key="1">
    <source>
        <dbReference type="EMBL" id="KAK8877567.1"/>
    </source>
</evidence>
<gene>
    <name evidence="1" type="ORF">PGQ11_002513</name>
</gene>
<protein>
    <submittedName>
        <fullName evidence="1">Uncharacterized protein</fullName>
    </submittedName>
</protein>
<dbReference type="Proteomes" id="UP001390339">
    <property type="component" value="Unassembled WGS sequence"/>
</dbReference>
<organism evidence="1 2">
    <name type="scientific">Apiospora arundinis</name>
    <dbReference type="NCBI Taxonomy" id="335852"/>
    <lineage>
        <taxon>Eukaryota</taxon>
        <taxon>Fungi</taxon>
        <taxon>Dikarya</taxon>
        <taxon>Ascomycota</taxon>
        <taxon>Pezizomycotina</taxon>
        <taxon>Sordariomycetes</taxon>
        <taxon>Xylariomycetidae</taxon>
        <taxon>Amphisphaeriales</taxon>
        <taxon>Apiosporaceae</taxon>
        <taxon>Apiospora</taxon>
    </lineage>
</organism>
<comment type="caution">
    <text evidence="1">The sequence shown here is derived from an EMBL/GenBank/DDBJ whole genome shotgun (WGS) entry which is preliminary data.</text>
</comment>
<keyword evidence="2" id="KW-1185">Reference proteome</keyword>
<proteinExistence type="predicted"/>
<evidence type="ECO:0000313" key="2">
    <source>
        <dbReference type="Proteomes" id="UP001390339"/>
    </source>
</evidence>
<dbReference type="EMBL" id="JAPCWZ010000002">
    <property type="protein sequence ID" value="KAK8877567.1"/>
    <property type="molecule type" value="Genomic_DNA"/>
</dbReference>
<name>A0ABR2JJQ7_9PEZI</name>
<accession>A0ABR2JJQ7</accession>